<feature type="transmembrane region" description="Helical" evidence="7">
    <location>
        <begin position="85"/>
        <end position="111"/>
    </location>
</feature>
<organism evidence="9 10">
    <name type="scientific">Imshaugia aleurites</name>
    <dbReference type="NCBI Taxonomy" id="172621"/>
    <lineage>
        <taxon>Eukaryota</taxon>
        <taxon>Fungi</taxon>
        <taxon>Dikarya</taxon>
        <taxon>Ascomycota</taxon>
        <taxon>Pezizomycotina</taxon>
        <taxon>Lecanoromycetes</taxon>
        <taxon>OSLEUM clade</taxon>
        <taxon>Lecanoromycetidae</taxon>
        <taxon>Lecanorales</taxon>
        <taxon>Lecanorineae</taxon>
        <taxon>Parmeliaceae</taxon>
        <taxon>Imshaugia</taxon>
    </lineage>
</organism>
<sequence length="536" mass="56659">MHLQNPIHQPPRYVLASILCSFGGFLFGMDTGIIGPVTIMPGYVSCFGSSSPTQHGLVVSSILIPAALSSFFAGRVADVLGRPRAIAIGALVFGLGAAMEAGAVRLAMFVVGRCVEGVGEGLYLGTLVVYICEISPPKKRGPLTTGPQLGITLGLMVGYFTCYGTAKVESSLSWRAPFIVLACLSTAFSVSSFLWLVPSPRWLILRGRQSEAAEAWDVLGVGHAEREKAEIESGAEGHGITVSADGPATKSGFLDVFSRDVRTRTGLAVFMMGMQQLSGIDGVLYVSSPRSTASGIFPDSSALCESQPMNVYALYGTLGAPNITDLFQYAPLLFRQAGLASSEAAFLASGVSAIVIFSVTIPALFLADKWGRRHSTIYGGIGISIIMFLIGGLYAGNAVHGTFGAGRWVVIVSIYIFAVIYCTSWAVGIKIYAAEIQPQRTRASATSLAHGSNWVANFLVALTTPILLARSSFAAYFLFGGCALLTAIVCAAFMPETKGKSLDEIDEVFRFRSPGSRSLGRAIRKAFGRITGAFAA</sequence>
<protein>
    <recommendedName>
        <fullName evidence="8">Major facilitator superfamily (MFS) profile domain-containing protein</fullName>
    </recommendedName>
</protein>
<accession>A0A8H3J7H8</accession>
<feature type="transmembrane region" description="Helical" evidence="7">
    <location>
        <begin position="473"/>
        <end position="494"/>
    </location>
</feature>
<dbReference type="PROSITE" id="PS00217">
    <property type="entry name" value="SUGAR_TRANSPORT_2"/>
    <property type="match status" value="1"/>
</dbReference>
<reference evidence="9" key="1">
    <citation type="submission" date="2021-03" db="EMBL/GenBank/DDBJ databases">
        <authorList>
            <person name="Tagirdzhanova G."/>
        </authorList>
    </citation>
    <scope>NUCLEOTIDE SEQUENCE</scope>
</reference>
<dbReference type="InterPro" id="IPR036259">
    <property type="entry name" value="MFS_trans_sf"/>
</dbReference>
<evidence type="ECO:0000256" key="1">
    <source>
        <dbReference type="ARBA" id="ARBA00004141"/>
    </source>
</evidence>
<keyword evidence="6 7" id="KW-0472">Membrane</keyword>
<dbReference type="Pfam" id="PF00083">
    <property type="entry name" value="Sugar_tr"/>
    <property type="match status" value="2"/>
</dbReference>
<dbReference type="PROSITE" id="PS50850">
    <property type="entry name" value="MFS"/>
    <property type="match status" value="1"/>
</dbReference>
<feature type="transmembrane region" description="Helical" evidence="7">
    <location>
        <begin position="178"/>
        <end position="197"/>
    </location>
</feature>
<evidence type="ECO:0000256" key="6">
    <source>
        <dbReference type="ARBA" id="ARBA00023136"/>
    </source>
</evidence>
<dbReference type="GO" id="GO:0005351">
    <property type="term" value="F:carbohydrate:proton symporter activity"/>
    <property type="evidence" value="ECO:0007669"/>
    <property type="project" value="TreeGrafter"/>
</dbReference>
<evidence type="ECO:0000256" key="5">
    <source>
        <dbReference type="ARBA" id="ARBA00022989"/>
    </source>
</evidence>
<dbReference type="SUPFAM" id="SSF103473">
    <property type="entry name" value="MFS general substrate transporter"/>
    <property type="match status" value="1"/>
</dbReference>
<keyword evidence="3" id="KW-0813">Transport</keyword>
<dbReference type="OrthoDB" id="5399138at2759"/>
<dbReference type="PRINTS" id="PR00171">
    <property type="entry name" value="SUGRTRNSPORT"/>
</dbReference>
<feature type="transmembrane region" description="Helical" evidence="7">
    <location>
        <begin position="408"/>
        <end position="433"/>
    </location>
</feature>
<keyword evidence="5 7" id="KW-1133">Transmembrane helix</keyword>
<dbReference type="InterPro" id="IPR005828">
    <property type="entry name" value="MFS_sugar_transport-like"/>
</dbReference>
<dbReference type="Proteomes" id="UP000664534">
    <property type="component" value="Unassembled WGS sequence"/>
</dbReference>
<comment type="similarity">
    <text evidence="2">Belongs to the major facilitator superfamily. Sugar transporter (TC 2.A.1.1) family.</text>
</comment>
<feature type="transmembrane region" description="Helical" evidence="7">
    <location>
        <begin position="445"/>
        <end position="467"/>
    </location>
</feature>
<gene>
    <name evidence="9" type="ORF">IMSHALPRED_003392</name>
</gene>
<keyword evidence="10" id="KW-1185">Reference proteome</keyword>
<evidence type="ECO:0000313" key="9">
    <source>
        <dbReference type="EMBL" id="CAF9942161.1"/>
    </source>
</evidence>
<feature type="transmembrane region" description="Helical" evidence="7">
    <location>
        <begin position="148"/>
        <end position="166"/>
    </location>
</feature>
<feature type="domain" description="Major facilitator superfamily (MFS) profile" evidence="8">
    <location>
        <begin position="16"/>
        <end position="498"/>
    </location>
</feature>
<dbReference type="Gene3D" id="1.20.1250.20">
    <property type="entry name" value="MFS general substrate transporter like domains"/>
    <property type="match status" value="2"/>
</dbReference>
<feature type="transmembrane region" description="Helical" evidence="7">
    <location>
        <begin position="344"/>
        <end position="365"/>
    </location>
</feature>
<dbReference type="AlphaFoldDB" id="A0A8H3J7H8"/>
<dbReference type="PROSITE" id="PS00216">
    <property type="entry name" value="SUGAR_TRANSPORT_1"/>
    <property type="match status" value="1"/>
</dbReference>
<comment type="caution">
    <text evidence="9">The sequence shown here is derived from an EMBL/GenBank/DDBJ whole genome shotgun (WGS) entry which is preliminary data.</text>
</comment>
<evidence type="ECO:0000256" key="4">
    <source>
        <dbReference type="ARBA" id="ARBA00022692"/>
    </source>
</evidence>
<feature type="transmembrane region" description="Helical" evidence="7">
    <location>
        <begin position="377"/>
        <end position="396"/>
    </location>
</feature>
<feature type="transmembrane region" description="Helical" evidence="7">
    <location>
        <begin position="12"/>
        <end position="35"/>
    </location>
</feature>
<dbReference type="PANTHER" id="PTHR48022:SF2">
    <property type="entry name" value="PLASTIDIC GLUCOSE TRANSPORTER 4"/>
    <property type="match status" value="1"/>
</dbReference>
<dbReference type="EMBL" id="CAJPDT010000170">
    <property type="protein sequence ID" value="CAF9942161.1"/>
    <property type="molecule type" value="Genomic_DNA"/>
</dbReference>
<evidence type="ECO:0000259" key="8">
    <source>
        <dbReference type="PROSITE" id="PS50850"/>
    </source>
</evidence>
<feature type="transmembrane region" description="Helical" evidence="7">
    <location>
        <begin position="55"/>
        <end position="73"/>
    </location>
</feature>
<evidence type="ECO:0000256" key="3">
    <source>
        <dbReference type="ARBA" id="ARBA00022448"/>
    </source>
</evidence>
<proteinExistence type="inferred from homology"/>
<keyword evidence="4 7" id="KW-0812">Transmembrane</keyword>
<dbReference type="InterPro" id="IPR020846">
    <property type="entry name" value="MFS_dom"/>
</dbReference>
<name>A0A8H3J7H8_9LECA</name>
<dbReference type="PANTHER" id="PTHR48022">
    <property type="entry name" value="PLASTIDIC GLUCOSE TRANSPORTER 4"/>
    <property type="match status" value="1"/>
</dbReference>
<dbReference type="GO" id="GO:0016020">
    <property type="term" value="C:membrane"/>
    <property type="evidence" value="ECO:0007669"/>
    <property type="project" value="UniProtKB-SubCell"/>
</dbReference>
<dbReference type="InterPro" id="IPR003663">
    <property type="entry name" value="Sugar/inositol_transpt"/>
</dbReference>
<comment type="subcellular location">
    <subcellularLocation>
        <location evidence="1">Membrane</location>
        <topology evidence="1">Multi-pass membrane protein</topology>
    </subcellularLocation>
</comment>
<evidence type="ECO:0000256" key="7">
    <source>
        <dbReference type="SAM" id="Phobius"/>
    </source>
</evidence>
<dbReference type="InterPro" id="IPR050360">
    <property type="entry name" value="MFS_Sugar_Transporters"/>
</dbReference>
<dbReference type="InterPro" id="IPR005829">
    <property type="entry name" value="Sugar_transporter_CS"/>
</dbReference>
<evidence type="ECO:0000313" key="10">
    <source>
        <dbReference type="Proteomes" id="UP000664534"/>
    </source>
</evidence>
<evidence type="ECO:0000256" key="2">
    <source>
        <dbReference type="ARBA" id="ARBA00010992"/>
    </source>
</evidence>